<feature type="compositionally biased region" description="Basic and acidic residues" evidence="6">
    <location>
        <begin position="80"/>
        <end position="91"/>
    </location>
</feature>
<dbReference type="SMART" id="SM00087">
    <property type="entry name" value="PTH"/>
    <property type="match status" value="1"/>
</dbReference>
<proteinExistence type="inferred from homology"/>
<dbReference type="GO" id="GO:0005179">
    <property type="term" value="F:hormone activity"/>
    <property type="evidence" value="ECO:0007669"/>
    <property type="project" value="UniProtKB-KW"/>
</dbReference>
<dbReference type="GO" id="GO:0005576">
    <property type="term" value="C:extracellular region"/>
    <property type="evidence" value="ECO:0007669"/>
    <property type="project" value="UniProtKB-SubCell"/>
</dbReference>
<feature type="signal peptide" evidence="7">
    <location>
        <begin position="1"/>
        <end position="26"/>
    </location>
</feature>
<dbReference type="InterPro" id="IPR003626">
    <property type="entry name" value="PTH-rel"/>
</dbReference>
<dbReference type="GO" id="GO:0030282">
    <property type="term" value="P:bone mineralization"/>
    <property type="evidence" value="ECO:0007669"/>
    <property type="project" value="InterPro"/>
</dbReference>
<feature type="compositionally biased region" description="Polar residues" evidence="6">
    <location>
        <begin position="96"/>
        <end position="115"/>
    </location>
</feature>
<feature type="chain" id="PRO_5043584740" description="Parathyroid hormone" evidence="7">
    <location>
        <begin position="27"/>
        <end position="115"/>
    </location>
</feature>
<evidence type="ECO:0000256" key="4">
    <source>
        <dbReference type="ARBA" id="ARBA00022685"/>
    </source>
</evidence>
<dbReference type="PANTHER" id="PTHR17223:SF0">
    <property type="entry name" value="PARATHYROID HORMONE-RELATED PROTEIN"/>
    <property type="match status" value="1"/>
</dbReference>
<keyword evidence="7" id="KW-0732">Signal</keyword>
<gene>
    <name evidence="8" type="ORF">GDO54_001645</name>
</gene>
<feature type="region of interest" description="Disordered" evidence="6">
    <location>
        <begin position="80"/>
        <end position="115"/>
    </location>
</feature>
<reference evidence="8" key="1">
    <citation type="thesis" date="2020" institute="ProQuest LLC" country="789 East Eisenhower Parkway, Ann Arbor, MI, USA">
        <title>Comparative Genomics and Chromosome Evolution.</title>
        <authorList>
            <person name="Mudd A.B."/>
        </authorList>
    </citation>
    <scope>NUCLEOTIDE SEQUENCE</scope>
    <source>
        <strain evidence="8">1538</strain>
        <tissue evidence="8">Blood</tissue>
    </source>
</reference>
<protein>
    <recommendedName>
        <fullName evidence="10">Parathyroid hormone</fullName>
    </recommendedName>
</protein>
<dbReference type="Proteomes" id="UP001181693">
    <property type="component" value="Unassembled WGS sequence"/>
</dbReference>
<evidence type="ECO:0000313" key="9">
    <source>
        <dbReference type="Proteomes" id="UP001181693"/>
    </source>
</evidence>
<keyword evidence="3" id="KW-0964">Secreted</keyword>
<keyword evidence="4" id="KW-0165">Cleavage on pair of basic residues</keyword>
<keyword evidence="5" id="KW-0372">Hormone</keyword>
<comment type="caution">
    <text evidence="8">The sequence shown here is derived from an EMBL/GenBank/DDBJ whole genome shotgun (WGS) entry which is preliminary data.</text>
</comment>
<dbReference type="InterPro" id="IPR001415">
    <property type="entry name" value="PTH/PTH-rel"/>
</dbReference>
<evidence type="ECO:0000256" key="2">
    <source>
        <dbReference type="ARBA" id="ARBA00006307"/>
    </source>
</evidence>
<comment type="similarity">
    <text evidence="2">Belongs to the parathyroid hormone family.</text>
</comment>
<evidence type="ECO:0000256" key="5">
    <source>
        <dbReference type="ARBA" id="ARBA00022702"/>
    </source>
</evidence>
<accession>A0AAV3B7C1</accession>
<dbReference type="AlphaFoldDB" id="A0AAV3B7C1"/>
<dbReference type="Pfam" id="PF01279">
    <property type="entry name" value="Parathyroid"/>
    <property type="match status" value="1"/>
</dbReference>
<sequence>MFLSLKSVQVLTFLGIFCFSFLLASANNEKQRSVAEAQLMHDKGKTIEEITRQRWLQGLLGAIHNPGRRDVSLLRNSHREVNGGGYEEQKKPSIPKNDQNLQYRNLNTAHSKTSK</sequence>
<dbReference type="PANTHER" id="PTHR17223">
    <property type="entry name" value="PARATHYROID HORMONE-RELATED"/>
    <property type="match status" value="1"/>
</dbReference>
<organism evidence="8 9">
    <name type="scientific">Pyxicephalus adspersus</name>
    <name type="common">African bullfrog</name>
    <dbReference type="NCBI Taxonomy" id="30357"/>
    <lineage>
        <taxon>Eukaryota</taxon>
        <taxon>Metazoa</taxon>
        <taxon>Chordata</taxon>
        <taxon>Craniata</taxon>
        <taxon>Vertebrata</taxon>
        <taxon>Euteleostomi</taxon>
        <taxon>Amphibia</taxon>
        <taxon>Batrachia</taxon>
        <taxon>Anura</taxon>
        <taxon>Neobatrachia</taxon>
        <taxon>Ranoidea</taxon>
        <taxon>Pyxicephalidae</taxon>
        <taxon>Pyxicephalinae</taxon>
        <taxon>Pyxicephalus</taxon>
    </lineage>
</organism>
<evidence type="ECO:0000313" key="8">
    <source>
        <dbReference type="EMBL" id="DBA34040.1"/>
    </source>
</evidence>
<keyword evidence="9" id="KW-1185">Reference proteome</keyword>
<evidence type="ECO:0000256" key="3">
    <source>
        <dbReference type="ARBA" id="ARBA00022525"/>
    </source>
</evidence>
<evidence type="ECO:0000256" key="6">
    <source>
        <dbReference type="SAM" id="MobiDB-lite"/>
    </source>
</evidence>
<evidence type="ECO:0000256" key="1">
    <source>
        <dbReference type="ARBA" id="ARBA00004613"/>
    </source>
</evidence>
<evidence type="ECO:0000256" key="7">
    <source>
        <dbReference type="SAM" id="SignalP"/>
    </source>
</evidence>
<dbReference type="EMBL" id="DYDO01000001">
    <property type="protein sequence ID" value="DBA34040.1"/>
    <property type="molecule type" value="Genomic_DNA"/>
</dbReference>
<name>A0AAV3B7C1_PYXAD</name>
<comment type="subcellular location">
    <subcellularLocation>
        <location evidence="1">Secreted</location>
    </subcellularLocation>
</comment>
<evidence type="ECO:0008006" key="10">
    <source>
        <dbReference type="Google" id="ProtNLM"/>
    </source>
</evidence>